<gene>
    <name evidence="2" type="ORF">AWM72_06080</name>
    <name evidence="3" type="ORF">CYJ28_09340</name>
</gene>
<dbReference type="Proteomes" id="UP000234239">
    <property type="component" value="Unassembled WGS sequence"/>
</dbReference>
<keyword evidence="4" id="KW-1185">Reference proteome</keyword>
<protein>
    <submittedName>
        <fullName evidence="3">ABC transporter permease</fullName>
    </submittedName>
</protein>
<dbReference type="AlphaFoldDB" id="A0A0X8FD70"/>
<dbReference type="GeneID" id="92903635"/>
<evidence type="ECO:0000313" key="5">
    <source>
        <dbReference type="Proteomes" id="UP000234239"/>
    </source>
</evidence>
<feature type="transmembrane region" description="Helical" evidence="1">
    <location>
        <begin position="212"/>
        <end position="231"/>
    </location>
</feature>
<feature type="transmembrane region" description="Helical" evidence="1">
    <location>
        <begin position="132"/>
        <end position="156"/>
    </location>
</feature>
<dbReference type="EMBL" id="CP014160">
    <property type="protein sequence ID" value="AMB94357.1"/>
    <property type="molecule type" value="Genomic_DNA"/>
</dbReference>
<feature type="transmembrane region" description="Helical" evidence="1">
    <location>
        <begin position="12"/>
        <end position="36"/>
    </location>
</feature>
<evidence type="ECO:0000313" key="3">
    <source>
        <dbReference type="EMBL" id="PKZ20680.1"/>
    </source>
</evidence>
<dbReference type="RefSeq" id="WP_067974858.1">
    <property type="nucleotide sequence ID" value="NZ_CAJHKM010000001.1"/>
</dbReference>
<accession>A0A0X8FD70</accession>
<reference evidence="3 5" key="3">
    <citation type="submission" date="2017-12" db="EMBL/GenBank/DDBJ databases">
        <title>Phylogenetic diversity of female urinary microbiome.</title>
        <authorList>
            <person name="Thomas-White K."/>
            <person name="Wolfe A.J."/>
        </authorList>
    </citation>
    <scope>NUCLEOTIDE SEQUENCE [LARGE SCALE GENOMIC DNA]</scope>
    <source>
        <strain evidence="3 5">UMB0139</strain>
    </source>
</reference>
<sequence>MLNSLRSEYLKFFYNPWLSGTAVTTILLVPMMILYLHESPKIVNESYVWEQLAESFYLGQAGIIVISILYIGQEYLNASLRNSLLAVPRRMNILYSKVFVLLSITFGIWLMTVALSLLLVRIYYQQALSSSLLSLVCCSGLLLVSLIFICISLVIISRSMLVSTALLLSLLLGLGQILLQFSPFVSYCPLIATLNLFFAQENPLFLPVFEGVIVQFLWSILLINVAGWIFCNRSVQ</sequence>
<dbReference type="OrthoDB" id="2579055at2"/>
<reference evidence="4" key="2">
    <citation type="submission" date="2016-01" db="EMBL/GenBank/DDBJ databases">
        <title>Six Aerococcus type strain genome sequencing and assembly using PacBio and Illumina Hiseq.</title>
        <authorList>
            <person name="Carkaci D."/>
            <person name="Dargis R."/>
            <person name="Nielsen X.C."/>
            <person name="Skovgaard O."/>
            <person name="Fuursted K."/>
            <person name="Christensen J.J."/>
        </authorList>
    </citation>
    <scope>NUCLEOTIDE SEQUENCE [LARGE SCALE GENOMIC DNA]</scope>
    <source>
        <strain evidence="4">CCUG43001</strain>
    </source>
</reference>
<keyword evidence="1" id="KW-0472">Membrane</keyword>
<evidence type="ECO:0000256" key="1">
    <source>
        <dbReference type="SAM" id="Phobius"/>
    </source>
</evidence>
<organism evidence="2 4">
    <name type="scientific">Aerococcus sanguinicola</name>
    <dbReference type="NCBI Taxonomy" id="119206"/>
    <lineage>
        <taxon>Bacteria</taxon>
        <taxon>Bacillati</taxon>
        <taxon>Bacillota</taxon>
        <taxon>Bacilli</taxon>
        <taxon>Lactobacillales</taxon>
        <taxon>Aerococcaceae</taxon>
        <taxon>Aerococcus</taxon>
    </lineage>
</organism>
<dbReference type="KEGG" id="asan:AWM72_06080"/>
<dbReference type="EMBL" id="PKGY01000007">
    <property type="protein sequence ID" value="PKZ20680.1"/>
    <property type="molecule type" value="Genomic_DNA"/>
</dbReference>
<reference evidence="2 4" key="1">
    <citation type="journal article" date="2016" name="Genome Announc.">
        <title>Complete Genome Sequences of Aerococcus christensenii CCUG 28831T, Aerococcus sanguinicola CCUG 43001T, Aerococcus urinae CCUG 36881T, Aerococcus urinaeequi CCUG 28094T, Aerococcus urinaehominis CCUG 42038 BT, and Aerococcus viridans CCUG 4311T.</title>
        <authorList>
            <person name="Carkaci D."/>
            <person name="Dargis R."/>
            <person name="Nielsen X.C."/>
            <person name="Skovgaard O."/>
            <person name="Fuursted K."/>
            <person name="Christensen J.J."/>
        </authorList>
    </citation>
    <scope>NUCLEOTIDE SEQUENCE [LARGE SCALE GENOMIC DNA]</scope>
    <source>
        <strain evidence="2 4">CCUG43001</strain>
    </source>
</reference>
<keyword evidence="1" id="KW-0812">Transmembrane</keyword>
<dbReference type="Proteomes" id="UP000069912">
    <property type="component" value="Chromosome"/>
</dbReference>
<feature type="transmembrane region" description="Helical" evidence="1">
    <location>
        <begin position="168"/>
        <end position="192"/>
    </location>
</feature>
<keyword evidence="1" id="KW-1133">Transmembrane helix</keyword>
<proteinExistence type="predicted"/>
<feature type="transmembrane region" description="Helical" evidence="1">
    <location>
        <begin position="56"/>
        <end position="77"/>
    </location>
</feature>
<feature type="transmembrane region" description="Helical" evidence="1">
    <location>
        <begin position="98"/>
        <end position="120"/>
    </location>
</feature>
<evidence type="ECO:0000313" key="2">
    <source>
        <dbReference type="EMBL" id="AMB94357.1"/>
    </source>
</evidence>
<evidence type="ECO:0000313" key="4">
    <source>
        <dbReference type="Proteomes" id="UP000069912"/>
    </source>
</evidence>
<name>A0A0X8FD70_9LACT</name>